<gene>
    <name evidence="7" type="ORF">SPPG_08089</name>
</gene>
<dbReference type="GO" id="GO:0040029">
    <property type="term" value="P:epigenetic regulation of gene expression"/>
    <property type="evidence" value="ECO:0007669"/>
    <property type="project" value="TreeGrafter"/>
</dbReference>
<dbReference type="SUPFAM" id="SSF52768">
    <property type="entry name" value="Arginase/deacetylase"/>
    <property type="match status" value="1"/>
</dbReference>
<dbReference type="GeneID" id="27691266"/>
<dbReference type="VEuPathDB" id="FungiDB:SPPG_08089"/>
<dbReference type="InterPro" id="IPR023801">
    <property type="entry name" value="His_deacetylse_dom"/>
</dbReference>
<comment type="cofactor">
    <cofactor evidence="1">
        <name>Zn(2+)</name>
        <dbReference type="ChEBI" id="CHEBI:29105"/>
    </cofactor>
</comment>
<dbReference type="Gene3D" id="3.40.800.20">
    <property type="entry name" value="Histone deacetylase domain"/>
    <property type="match status" value="1"/>
</dbReference>
<dbReference type="InterPro" id="IPR023696">
    <property type="entry name" value="Ureohydrolase_dom_sf"/>
</dbReference>
<evidence type="ECO:0000259" key="6">
    <source>
        <dbReference type="Pfam" id="PF00850"/>
    </source>
</evidence>
<dbReference type="GO" id="GO:0046872">
    <property type="term" value="F:metal ion binding"/>
    <property type="evidence" value="ECO:0007669"/>
    <property type="project" value="UniProtKB-KW"/>
</dbReference>
<dbReference type="STRING" id="645134.A0A0L0H4R3"/>
<dbReference type="InterPro" id="IPR037138">
    <property type="entry name" value="His_deacetylse_dom_sf"/>
</dbReference>
<dbReference type="GO" id="GO:0016787">
    <property type="term" value="F:hydrolase activity"/>
    <property type="evidence" value="ECO:0007669"/>
    <property type="project" value="UniProtKB-KW"/>
</dbReference>
<dbReference type="PANTHER" id="PTHR10625:SF17">
    <property type="entry name" value="HISTONE DEACETYLASE 8"/>
    <property type="match status" value="1"/>
</dbReference>
<accession>A0A0L0H4R3</accession>
<evidence type="ECO:0000256" key="3">
    <source>
        <dbReference type="ARBA" id="ARBA00022723"/>
    </source>
</evidence>
<dbReference type="InParanoid" id="A0A0L0H4R3"/>
<reference evidence="7 8" key="1">
    <citation type="submission" date="2009-08" db="EMBL/GenBank/DDBJ databases">
        <title>The Genome Sequence of Spizellomyces punctatus strain DAOM BR117.</title>
        <authorList>
            <consortium name="The Broad Institute Genome Sequencing Platform"/>
            <person name="Russ C."/>
            <person name="Cuomo C."/>
            <person name="Shea T."/>
            <person name="Young S.K."/>
            <person name="Zeng Q."/>
            <person name="Koehrsen M."/>
            <person name="Haas B."/>
            <person name="Borodovsky M."/>
            <person name="Guigo R."/>
            <person name="Alvarado L."/>
            <person name="Berlin A."/>
            <person name="Bochicchio J."/>
            <person name="Borenstein D."/>
            <person name="Chapman S."/>
            <person name="Chen Z."/>
            <person name="Engels R."/>
            <person name="Freedman E."/>
            <person name="Gellesch M."/>
            <person name="Goldberg J."/>
            <person name="Griggs A."/>
            <person name="Gujja S."/>
            <person name="Heiman D."/>
            <person name="Hepburn T."/>
            <person name="Howarth C."/>
            <person name="Jen D."/>
            <person name="Larson L."/>
            <person name="Lewis B."/>
            <person name="Mehta T."/>
            <person name="Park D."/>
            <person name="Pearson M."/>
            <person name="Roberts A."/>
            <person name="Saif S."/>
            <person name="Shenoy N."/>
            <person name="Sisk P."/>
            <person name="Stolte C."/>
            <person name="Sykes S."/>
            <person name="Thomson T."/>
            <person name="Walk T."/>
            <person name="White J."/>
            <person name="Yandava C."/>
            <person name="Burger G."/>
            <person name="Gray M.W."/>
            <person name="Holland P.W.H."/>
            <person name="King N."/>
            <person name="Lang F.B.F."/>
            <person name="Roger A.J."/>
            <person name="Ruiz-Trillo I."/>
            <person name="Lander E."/>
            <person name="Nusbaum C."/>
        </authorList>
    </citation>
    <scope>NUCLEOTIDE SEQUENCE [LARGE SCALE GENOMIC DNA]</scope>
    <source>
        <strain evidence="7 8">DAOM BR117</strain>
    </source>
</reference>
<keyword evidence="4" id="KW-0378">Hydrolase</keyword>
<evidence type="ECO:0000313" key="7">
    <source>
        <dbReference type="EMBL" id="KNC96500.1"/>
    </source>
</evidence>
<dbReference type="InterPro" id="IPR000286">
    <property type="entry name" value="HDACs"/>
</dbReference>
<feature type="domain" description="Histone deacetylase" evidence="6">
    <location>
        <begin position="56"/>
        <end position="382"/>
    </location>
</feature>
<dbReference type="AlphaFoldDB" id="A0A0L0H4R3"/>
<evidence type="ECO:0000313" key="8">
    <source>
        <dbReference type="Proteomes" id="UP000053201"/>
    </source>
</evidence>
<dbReference type="CDD" id="cd10001">
    <property type="entry name" value="HDAC_classII_APAH"/>
    <property type="match status" value="1"/>
</dbReference>
<keyword evidence="3" id="KW-0479">Metal-binding</keyword>
<keyword evidence="5" id="KW-0862">Zinc</keyword>
<proteinExistence type="inferred from homology"/>
<evidence type="ECO:0000256" key="2">
    <source>
        <dbReference type="ARBA" id="ARBA00005947"/>
    </source>
</evidence>
<protein>
    <recommendedName>
        <fullName evidence="6">Histone deacetylase domain-containing protein</fullName>
    </recommendedName>
</protein>
<evidence type="ECO:0000256" key="1">
    <source>
        <dbReference type="ARBA" id="ARBA00001947"/>
    </source>
</evidence>
<dbReference type="Pfam" id="PF00850">
    <property type="entry name" value="Hist_deacetyl"/>
    <property type="match status" value="1"/>
</dbReference>
<keyword evidence="8" id="KW-1185">Reference proteome</keyword>
<dbReference type="GO" id="GO:0004407">
    <property type="term" value="F:histone deacetylase activity"/>
    <property type="evidence" value="ECO:0007669"/>
    <property type="project" value="TreeGrafter"/>
</dbReference>
<dbReference type="OrthoDB" id="424012at2759"/>
<sequence>MGLTHQWLVALCMFKMNYQAFINRQINEMKVIYSEKHCLHNPPKEFELGRFVPYKECTGRVDSILSSLRARNLGEIVAPNDYGLGPIAAVHSKEFIAYLQNAYEEWVKVGGNPEGVFPDVSAVRDFANLRKWKQNPPQRNFPYSRDGGPLGRPGYYCFDMTGVIAEGTFQAAYEAAQVALTGAELLIEEKAHGIFALCRPPGHHAQRDLCGGYCFFNNAAIAVRHLIHVLKVGRVAIIDIDYHHGNGTQEIFYENSNPLYVSLHGALDYPFYWGAEDEVGENEGAGFNVNVPLKMGTQDKEYIEALQTIIDTRVKEYNPQIVVVSLGVDTYANDPIGGFFLTTPAYIQIGRALSSLRCPTLFVMEGGYAVEEIGDNVTNVLQGFENYIAACR</sequence>
<evidence type="ECO:0000256" key="5">
    <source>
        <dbReference type="ARBA" id="ARBA00022833"/>
    </source>
</evidence>
<dbReference type="OMA" id="FRAEWIL"/>
<dbReference type="eggNOG" id="KOG1343">
    <property type="taxonomic scope" value="Eukaryota"/>
</dbReference>
<dbReference type="PANTHER" id="PTHR10625">
    <property type="entry name" value="HISTONE DEACETYLASE HDAC1-RELATED"/>
    <property type="match status" value="1"/>
</dbReference>
<dbReference type="EMBL" id="KQ257468">
    <property type="protein sequence ID" value="KNC96500.1"/>
    <property type="molecule type" value="Genomic_DNA"/>
</dbReference>
<dbReference type="PRINTS" id="PR01270">
    <property type="entry name" value="HDASUPER"/>
</dbReference>
<organism evidence="7 8">
    <name type="scientific">Spizellomyces punctatus (strain DAOM BR117)</name>
    <dbReference type="NCBI Taxonomy" id="645134"/>
    <lineage>
        <taxon>Eukaryota</taxon>
        <taxon>Fungi</taxon>
        <taxon>Fungi incertae sedis</taxon>
        <taxon>Chytridiomycota</taxon>
        <taxon>Chytridiomycota incertae sedis</taxon>
        <taxon>Chytridiomycetes</taxon>
        <taxon>Spizellomycetales</taxon>
        <taxon>Spizellomycetaceae</taxon>
        <taxon>Spizellomyces</taxon>
    </lineage>
</organism>
<name>A0A0L0H4R3_SPIPD</name>
<evidence type="ECO:0000256" key="4">
    <source>
        <dbReference type="ARBA" id="ARBA00022801"/>
    </source>
</evidence>
<comment type="similarity">
    <text evidence="2">Belongs to the histone deacetylase family.</text>
</comment>
<dbReference type="RefSeq" id="XP_016604540.1">
    <property type="nucleotide sequence ID" value="XM_016756243.1"/>
</dbReference>
<dbReference type="Proteomes" id="UP000053201">
    <property type="component" value="Unassembled WGS sequence"/>
</dbReference>